<dbReference type="GO" id="GO:0034599">
    <property type="term" value="P:cellular response to oxidative stress"/>
    <property type="evidence" value="ECO:0007669"/>
    <property type="project" value="TreeGrafter"/>
</dbReference>
<feature type="binding site" evidence="8">
    <location>
        <position position="323"/>
    </location>
    <ligand>
        <name>FAD</name>
        <dbReference type="ChEBI" id="CHEBI:57692"/>
    </ligand>
</feature>
<protein>
    <submittedName>
        <fullName evidence="13">Glutathione amide reductase</fullName>
    </submittedName>
</protein>
<dbReference type="SUPFAM" id="SSF55424">
    <property type="entry name" value="FAD/NAD-linked reductases, dimerisation (C-terminal) domain"/>
    <property type="match status" value="1"/>
</dbReference>
<feature type="domain" description="FAD/NAD(P)-binding" evidence="12">
    <location>
        <begin position="20"/>
        <end position="338"/>
    </location>
</feature>
<keyword evidence="14" id="KW-1185">Reference proteome</keyword>
<dbReference type="SUPFAM" id="SSF51905">
    <property type="entry name" value="FAD/NAD(P)-binding domain"/>
    <property type="match status" value="1"/>
</dbReference>
<evidence type="ECO:0000256" key="4">
    <source>
        <dbReference type="ARBA" id="ARBA00023002"/>
    </source>
</evidence>
<comment type="similarity">
    <text evidence="1 10">Belongs to the class-I pyridine nucleotide-disulfide oxidoreductase family.</text>
</comment>
<dbReference type="RefSeq" id="WP_057918773.1">
    <property type="nucleotide sequence ID" value="NZ_CP011129.1"/>
</dbReference>
<keyword evidence="6 10" id="KW-0676">Redox-active center</keyword>
<keyword evidence="4 10" id="KW-0560">Oxidoreductase</keyword>
<dbReference type="PIRSF" id="PIRSF000350">
    <property type="entry name" value="Mercury_reductase_MerA"/>
    <property type="match status" value="1"/>
</dbReference>
<dbReference type="AlphaFoldDB" id="A0A0S2DT58"/>
<evidence type="ECO:0000313" key="13">
    <source>
        <dbReference type="EMBL" id="ALN81839.1"/>
    </source>
</evidence>
<dbReference type="GO" id="GO:0004362">
    <property type="term" value="F:glutathione-disulfide reductase (NADPH) activity"/>
    <property type="evidence" value="ECO:0007669"/>
    <property type="project" value="TreeGrafter"/>
</dbReference>
<dbReference type="InterPro" id="IPR012999">
    <property type="entry name" value="Pyr_OxRdtase_I_AS"/>
</dbReference>
<feature type="binding site" evidence="8">
    <location>
        <position position="282"/>
    </location>
    <ligand>
        <name>NAD(+)</name>
        <dbReference type="ChEBI" id="CHEBI:57540"/>
    </ligand>
</feature>
<evidence type="ECO:0000256" key="2">
    <source>
        <dbReference type="ARBA" id="ARBA00022630"/>
    </source>
</evidence>
<evidence type="ECO:0000259" key="11">
    <source>
        <dbReference type="Pfam" id="PF02852"/>
    </source>
</evidence>
<sequence length="468" mass="50365">MSQATEARDSGQRDERNTEFDLIVIGGGSGGLAGAFRAAEHGARVALLEPSLLGGTCVNVGCVPKKAMWLAADIAGKLRMAQSLGFSIDADPKRPCALDWPTFIVHRQRYIANIHESYRRRLDASGIAVLPMRAQLLDATTVECENGARLSAPRILIATGGRVVKPQIPGAELGTTSDDFFQWCAAPGRVAIVGAGYIAVELAGVLQALGSQVELFVRGQRLLEAFDAELTAQLAEDYRQNGVRLHFGHAVAALEADGARVRLRGADGSLSEAFDQVLFATGRRPNSERIGLDRVGVTLDGRGHIVVDELHATNVANIHAVGDVTPNAQLTPVAIAAARRLMDRVYGGREGRLDQNDIPTVVFAHPPIGRVGLTEDEARARHGDNLHIYRAGFRPMLYALAESPQRSLFKLVCVGQERRVVGIHLLGEAADEMLQGFAVALKRGITLDDLRDTVAIHPTSAEEVVLMR</sequence>
<evidence type="ECO:0000256" key="9">
    <source>
        <dbReference type="PIRSR" id="PIRSR000350-4"/>
    </source>
</evidence>
<dbReference type="OrthoDB" id="9800167at2"/>
<dbReference type="STRING" id="84531.LA76x_3717"/>
<dbReference type="EMBL" id="CP011129">
    <property type="protein sequence ID" value="ALN81839.1"/>
    <property type="molecule type" value="Genomic_DNA"/>
</dbReference>
<dbReference type="GO" id="GO:0006749">
    <property type="term" value="P:glutathione metabolic process"/>
    <property type="evidence" value="ECO:0007669"/>
    <property type="project" value="TreeGrafter"/>
</dbReference>
<keyword evidence="8" id="KW-0547">Nucleotide-binding</keyword>
<evidence type="ECO:0000256" key="7">
    <source>
        <dbReference type="PIRSR" id="PIRSR000350-2"/>
    </source>
</evidence>
<evidence type="ECO:0000256" key="10">
    <source>
        <dbReference type="RuleBase" id="RU003691"/>
    </source>
</evidence>
<dbReference type="InterPro" id="IPR023753">
    <property type="entry name" value="FAD/NAD-binding_dom"/>
</dbReference>
<dbReference type="PROSITE" id="PS00076">
    <property type="entry name" value="PYRIDINE_REDOX_1"/>
    <property type="match status" value="1"/>
</dbReference>
<dbReference type="NCBIfam" id="NF004776">
    <property type="entry name" value="PRK06116.1"/>
    <property type="match status" value="1"/>
</dbReference>
<name>A0A0S2DT58_LYSAN</name>
<evidence type="ECO:0000313" key="14">
    <source>
        <dbReference type="Proteomes" id="UP000060787"/>
    </source>
</evidence>
<keyword evidence="5" id="KW-1015">Disulfide bond</keyword>
<dbReference type="InterPro" id="IPR004099">
    <property type="entry name" value="Pyr_nucl-diS_OxRdtase_dimer"/>
</dbReference>
<comment type="cofactor">
    <cofactor evidence="8">
        <name>FAD</name>
        <dbReference type="ChEBI" id="CHEBI:57692"/>
    </cofactor>
    <text evidence="8">Binds 1 FAD per subunit.</text>
</comment>
<feature type="domain" description="Pyridine nucleotide-disulphide oxidoreductase dimerisation" evidence="11">
    <location>
        <begin position="358"/>
        <end position="467"/>
    </location>
</feature>
<dbReference type="Gene3D" id="3.50.50.60">
    <property type="entry name" value="FAD/NAD(P)-binding domain"/>
    <property type="match status" value="2"/>
</dbReference>
<dbReference type="Gene3D" id="3.30.390.30">
    <property type="match status" value="1"/>
</dbReference>
<reference evidence="13 14" key="1">
    <citation type="journal article" date="2015" name="BMC Genomics">
        <title>Comparative genomics and metabolic profiling of the genus Lysobacter.</title>
        <authorList>
            <person name="de Bruijn I."/>
            <person name="Cheng X."/>
            <person name="de Jager V."/>
            <person name="Exposito R.G."/>
            <person name="Watrous J."/>
            <person name="Patel N."/>
            <person name="Postma J."/>
            <person name="Dorrestein P.C."/>
            <person name="Kobayashi D."/>
            <person name="Raaijmakers J.M."/>
        </authorList>
    </citation>
    <scope>NUCLEOTIDE SEQUENCE [LARGE SCALE GENOMIC DNA]</scope>
    <source>
        <strain evidence="13 14">76</strain>
    </source>
</reference>
<evidence type="ECO:0000256" key="8">
    <source>
        <dbReference type="PIRSR" id="PIRSR000350-3"/>
    </source>
</evidence>
<feature type="disulfide bond" description="Redox-active" evidence="9">
    <location>
        <begin position="57"/>
        <end position="62"/>
    </location>
</feature>
<dbReference type="Pfam" id="PF02852">
    <property type="entry name" value="Pyr_redox_dim"/>
    <property type="match status" value="1"/>
</dbReference>
<feature type="active site" description="Proton acceptor" evidence="7">
    <location>
        <position position="457"/>
    </location>
</feature>
<evidence type="ECO:0000256" key="5">
    <source>
        <dbReference type="ARBA" id="ARBA00023157"/>
    </source>
</evidence>
<dbReference type="KEGG" id="laq:GLA29479_878"/>
<dbReference type="eggNOG" id="COG1249">
    <property type="taxonomic scope" value="Bacteria"/>
</dbReference>
<evidence type="ECO:0000256" key="3">
    <source>
        <dbReference type="ARBA" id="ARBA00022827"/>
    </source>
</evidence>
<dbReference type="GO" id="GO:0045454">
    <property type="term" value="P:cell redox homeostasis"/>
    <property type="evidence" value="ECO:0007669"/>
    <property type="project" value="InterPro"/>
</dbReference>
<dbReference type="GO" id="GO:0050660">
    <property type="term" value="F:flavin adenine dinucleotide binding"/>
    <property type="evidence" value="ECO:0007669"/>
    <property type="project" value="InterPro"/>
</dbReference>
<keyword evidence="8" id="KW-0520">NAD</keyword>
<dbReference type="Pfam" id="PF07992">
    <property type="entry name" value="Pyr_redox_2"/>
    <property type="match status" value="1"/>
</dbReference>
<dbReference type="InterPro" id="IPR036188">
    <property type="entry name" value="FAD/NAD-bd_sf"/>
</dbReference>
<dbReference type="GO" id="GO:0005829">
    <property type="term" value="C:cytosol"/>
    <property type="evidence" value="ECO:0007669"/>
    <property type="project" value="TreeGrafter"/>
</dbReference>
<keyword evidence="3 8" id="KW-0274">FAD</keyword>
<evidence type="ECO:0000256" key="6">
    <source>
        <dbReference type="ARBA" id="ARBA00023284"/>
    </source>
</evidence>
<dbReference type="InterPro" id="IPR001100">
    <property type="entry name" value="Pyr_nuc-diS_OxRdtase"/>
</dbReference>
<gene>
    <name evidence="13" type="ORF">LA76x_3717</name>
</gene>
<evidence type="ECO:0000259" key="12">
    <source>
        <dbReference type="Pfam" id="PF07992"/>
    </source>
</evidence>
<dbReference type="PRINTS" id="PR00411">
    <property type="entry name" value="PNDRDTASEI"/>
</dbReference>
<dbReference type="InterPro" id="IPR016156">
    <property type="entry name" value="FAD/NAD-linked_Rdtase_dimer_sf"/>
</dbReference>
<keyword evidence="2 10" id="KW-0285">Flavoprotein</keyword>
<feature type="binding site" evidence="8">
    <location>
        <begin position="194"/>
        <end position="201"/>
    </location>
    <ligand>
        <name>NAD(+)</name>
        <dbReference type="ChEBI" id="CHEBI:57540"/>
    </ligand>
</feature>
<organism evidence="13 14">
    <name type="scientific">Lysobacter antibioticus</name>
    <dbReference type="NCBI Taxonomy" id="84531"/>
    <lineage>
        <taxon>Bacteria</taxon>
        <taxon>Pseudomonadati</taxon>
        <taxon>Pseudomonadota</taxon>
        <taxon>Gammaproteobacteria</taxon>
        <taxon>Lysobacterales</taxon>
        <taxon>Lysobacteraceae</taxon>
        <taxon>Lysobacter</taxon>
    </lineage>
</organism>
<proteinExistence type="inferred from homology"/>
<dbReference type="InterPro" id="IPR046952">
    <property type="entry name" value="GSHR/TRXR-like"/>
</dbReference>
<dbReference type="PANTHER" id="PTHR42737">
    <property type="entry name" value="GLUTATHIONE REDUCTASE"/>
    <property type="match status" value="1"/>
</dbReference>
<dbReference type="PATRIC" id="fig|84531.7.peg.873"/>
<dbReference type="Proteomes" id="UP000060787">
    <property type="component" value="Chromosome"/>
</dbReference>
<feature type="binding site" evidence="8">
    <location>
        <position position="66"/>
    </location>
    <ligand>
        <name>FAD</name>
        <dbReference type="ChEBI" id="CHEBI:57692"/>
    </ligand>
</feature>
<evidence type="ECO:0000256" key="1">
    <source>
        <dbReference type="ARBA" id="ARBA00007532"/>
    </source>
</evidence>
<dbReference type="KEGG" id="lab:LA76x_3717"/>
<accession>A0A0S2DT58</accession>
<dbReference type="PANTHER" id="PTHR42737:SF2">
    <property type="entry name" value="GLUTATHIONE REDUCTASE"/>
    <property type="match status" value="1"/>
</dbReference>
<dbReference type="PRINTS" id="PR00368">
    <property type="entry name" value="FADPNR"/>
</dbReference>